<reference evidence="1 2" key="1">
    <citation type="submission" date="2024-01" db="EMBL/GenBank/DDBJ databases">
        <title>The genomes of 5 underutilized Papilionoideae crops provide insights into root nodulation and disease resistanc.</title>
        <authorList>
            <person name="Jiang F."/>
        </authorList>
    </citation>
    <scope>NUCLEOTIDE SEQUENCE [LARGE SCALE GENOMIC DNA]</scope>
    <source>
        <strain evidence="1">LVBAO_FW01</strain>
        <tissue evidence="1">Leaves</tissue>
    </source>
</reference>
<organism evidence="1 2">
    <name type="scientific">Canavalia gladiata</name>
    <name type="common">Sword bean</name>
    <name type="synonym">Dolichos gladiatus</name>
    <dbReference type="NCBI Taxonomy" id="3824"/>
    <lineage>
        <taxon>Eukaryota</taxon>
        <taxon>Viridiplantae</taxon>
        <taxon>Streptophyta</taxon>
        <taxon>Embryophyta</taxon>
        <taxon>Tracheophyta</taxon>
        <taxon>Spermatophyta</taxon>
        <taxon>Magnoliopsida</taxon>
        <taxon>eudicotyledons</taxon>
        <taxon>Gunneridae</taxon>
        <taxon>Pentapetalae</taxon>
        <taxon>rosids</taxon>
        <taxon>fabids</taxon>
        <taxon>Fabales</taxon>
        <taxon>Fabaceae</taxon>
        <taxon>Papilionoideae</taxon>
        <taxon>50 kb inversion clade</taxon>
        <taxon>NPAAA clade</taxon>
        <taxon>indigoferoid/millettioid clade</taxon>
        <taxon>Phaseoleae</taxon>
        <taxon>Canavalia</taxon>
    </lineage>
</organism>
<gene>
    <name evidence="1" type="ORF">VNO77_01946</name>
</gene>
<accession>A0AAN9R5N7</accession>
<sequence>MSPMHHLLPSSYAKPPLSSSSRGLRLFLVQIEEAALKDLIPNFQEIPATKTRTLRRYWMIPPPDSRSFFPRFTPDSFSFSSCFLHSIAPALIHVPCCLVPCTPPSFSQDASPYTMVFSPPSLVLAATLQEFQMGAIDPT</sequence>
<evidence type="ECO:0000313" key="2">
    <source>
        <dbReference type="Proteomes" id="UP001367508"/>
    </source>
</evidence>
<dbReference type="EMBL" id="JAYMYQ010000001">
    <property type="protein sequence ID" value="KAK7359976.1"/>
    <property type="molecule type" value="Genomic_DNA"/>
</dbReference>
<proteinExistence type="predicted"/>
<dbReference type="Proteomes" id="UP001367508">
    <property type="component" value="Unassembled WGS sequence"/>
</dbReference>
<dbReference type="AlphaFoldDB" id="A0AAN9R5N7"/>
<keyword evidence="2" id="KW-1185">Reference proteome</keyword>
<comment type="caution">
    <text evidence="1">The sequence shown here is derived from an EMBL/GenBank/DDBJ whole genome shotgun (WGS) entry which is preliminary data.</text>
</comment>
<evidence type="ECO:0000313" key="1">
    <source>
        <dbReference type="EMBL" id="KAK7359976.1"/>
    </source>
</evidence>
<protein>
    <submittedName>
        <fullName evidence="1">Uncharacterized protein</fullName>
    </submittedName>
</protein>
<name>A0AAN9R5N7_CANGL</name>